<evidence type="ECO:0000313" key="13">
    <source>
        <dbReference type="EMBL" id="MXN47738.1"/>
    </source>
</evidence>
<comment type="caution">
    <text evidence="13">The sequence shown here is derived from an EMBL/GenBank/DDBJ whole genome shotgun (WGS) entry which is preliminary data.</text>
</comment>
<keyword evidence="7 12" id="KW-0997">Cell inner membrane</keyword>
<comment type="similarity">
    <text evidence="3 12">Belongs to the CcmD/CycX/HelD family.</text>
</comment>
<dbReference type="Proteomes" id="UP000435802">
    <property type="component" value="Unassembled WGS sequence"/>
</dbReference>
<comment type="function">
    <text evidence="1 12">Required for the export of heme to the periplasm for the biogenesis of c-type cytochromes.</text>
</comment>
<proteinExistence type="inferred from homology"/>
<reference evidence="13 14" key="1">
    <citation type="submission" date="2019-12" db="EMBL/GenBank/DDBJ databases">
        <title>Shinella kummerowiae sp. nov., a symbiotic bacterium isolated from root nodules of the herbal legume Kummerowia stipulacea.</title>
        <authorList>
            <person name="Gao J."/>
        </authorList>
    </citation>
    <scope>NUCLEOTIDE SEQUENCE [LARGE SCALE GENOMIC DNA]</scope>
    <source>
        <strain evidence="13 14">CCBAU 25048</strain>
    </source>
</reference>
<dbReference type="GO" id="GO:0017004">
    <property type="term" value="P:cytochrome complex assembly"/>
    <property type="evidence" value="ECO:0007669"/>
    <property type="project" value="UniProtKB-KW"/>
</dbReference>
<dbReference type="EMBL" id="WUMK01000008">
    <property type="protein sequence ID" value="MXN47738.1"/>
    <property type="molecule type" value="Genomic_DNA"/>
</dbReference>
<organism evidence="13 14">
    <name type="scientific">Shinella kummerowiae</name>
    <dbReference type="NCBI Taxonomy" id="417745"/>
    <lineage>
        <taxon>Bacteria</taxon>
        <taxon>Pseudomonadati</taxon>
        <taxon>Pseudomonadota</taxon>
        <taxon>Alphaproteobacteria</taxon>
        <taxon>Hyphomicrobiales</taxon>
        <taxon>Rhizobiaceae</taxon>
        <taxon>Shinella</taxon>
    </lineage>
</organism>
<keyword evidence="6 12" id="KW-1003">Cell membrane</keyword>
<feature type="transmembrane region" description="Helical" evidence="12">
    <location>
        <begin position="6"/>
        <end position="27"/>
    </location>
</feature>
<dbReference type="RefSeq" id="WP_160861253.1">
    <property type="nucleotide sequence ID" value="NZ_WUMK01000008.1"/>
</dbReference>
<evidence type="ECO:0000313" key="14">
    <source>
        <dbReference type="Proteomes" id="UP000435802"/>
    </source>
</evidence>
<keyword evidence="5 12" id="KW-0813">Transport</keyword>
<dbReference type="GO" id="GO:0015886">
    <property type="term" value="P:heme transport"/>
    <property type="evidence" value="ECO:0007669"/>
    <property type="project" value="InterPro"/>
</dbReference>
<evidence type="ECO:0000256" key="4">
    <source>
        <dbReference type="ARBA" id="ARBA00016461"/>
    </source>
</evidence>
<evidence type="ECO:0000256" key="10">
    <source>
        <dbReference type="ARBA" id="ARBA00022989"/>
    </source>
</evidence>
<evidence type="ECO:0000256" key="2">
    <source>
        <dbReference type="ARBA" id="ARBA00004377"/>
    </source>
</evidence>
<dbReference type="AlphaFoldDB" id="A0A6N8SJ50"/>
<accession>A0A6N8SJ50</accession>
<name>A0A6N8SJ50_9HYPH</name>
<evidence type="ECO:0000256" key="1">
    <source>
        <dbReference type="ARBA" id="ARBA00002442"/>
    </source>
</evidence>
<gene>
    <name evidence="13" type="primary">ccmD</name>
    <name evidence="13" type="ORF">GR138_21265</name>
</gene>
<dbReference type="InterPro" id="IPR007078">
    <property type="entry name" value="Haem_export_protD_CcmD"/>
</dbReference>
<dbReference type="Pfam" id="PF04995">
    <property type="entry name" value="CcmD"/>
    <property type="match status" value="1"/>
</dbReference>
<keyword evidence="8 12" id="KW-0812">Transmembrane</keyword>
<comment type="subcellular location">
    <subcellularLocation>
        <location evidence="2 12">Cell inner membrane</location>
        <topology evidence="2 12">Single-pass membrane protein</topology>
    </subcellularLocation>
</comment>
<sequence length="54" mass="6402">MSHLFYVTVSYIAAFSVSMGLVLWVWLDHRGRHRELERLEAAGVRRRSAREETR</sequence>
<evidence type="ECO:0000256" key="7">
    <source>
        <dbReference type="ARBA" id="ARBA00022519"/>
    </source>
</evidence>
<keyword evidence="9 12" id="KW-0201">Cytochrome c-type biogenesis</keyword>
<dbReference type="NCBIfam" id="TIGR03141">
    <property type="entry name" value="cytochro_ccmD"/>
    <property type="match status" value="1"/>
</dbReference>
<keyword evidence="14" id="KW-1185">Reference proteome</keyword>
<keyword evidence="10 12" id="KW-1133">Transmembrane helix</keyword>
<evidence type="ECO:0000256" key="11">
    <source>
        <dbReference type="ARBA" id="ARBA00023136"/>
    </source>
</evidence>
<keyword evidence="11 12" id="KW-0472">Membrane</keyword>
<evidence type="ECO:0000256" key="6">
    <source>
        <dbReference type="ARBA" id="ARBA00022475"/>
    </source>
</evidence>
<evidence type="ECO:0000256" key="9">
    <source>
        <dbReference type="ARBA" id="ARBA00022748"/>
    </source>
</evidence>
<protein>
    <recommendedName>
        <fullName evidence="4 12">Heme exporter protein D</fullName>
    </recommendedName>
</protein>
<evidence type="ECO:0000256" key="3">
    <source>
        <dbReference type="ARBA" id="ARBA00008741"/>
    </source>
</evidence>
<evidence type="ECO:0000256" key="12">
    <source>
        <dbReference type="RuleBase" id="RU363101"/>
    </source>
</evidence>
<evidence type="ECO:0000256" key="5">
    <source>
        <dbReference type="ARBA" id="ARBA00022448"/>
    </source>
</evidence>
<dbReference type="GO" id="GO:0005886">
    <property type="term" value="C:plasma membrane"/>
    <property type="evidence" value="ECO:0007669"/>
    <property type="project" value="UniProtKB-SubCell"/>
</dbReference>
<evidence type="ECO:0000256" key="8">
    <source>
        <dbReference type="ARBA" id="ARBA00022692"/>
    </source>
</evidence>